<dbReference type="EMBL" id="LR862146">
    <property type="protein sequence ID" value="CAD1827238.1"/>
    <property type="molecule type" value="Genomic_DNA"/>
</dbReference>
<organism evidence="1">
    <name type="scientific">Ananas comosus var. bracteatus</name>
    <name type="common">red pineapple</name>
    <dbReference type="NCBI Taxonomy" id="296719"/>
    <lineage>
        <taxon>Eukaryota</taxon>
        <taxon>Viridiplantae</taxon>
        <taxon>Streptophyta</taxon>
        <taxon>Embryophyta</taxon>
        <taxon>Tracheophyta</taxon>
        <taxon>Spermatophyta</taxon>
        <taxon>Magnoliopsida</taxon>
        <taxon>Liliopsida</taxon>
        <taxon>Poales</taxon>
        <taxon>Bromeliaceae</taxon>
        <taxon>Bromelioideae</taxon>
        <taxon>Ananas</taxon>
    </lineage>
</organism>
<name>A0A6V7P9A9_ANACO</name>
<reference evidence="1" key="1">
    <citation type="submission" date="2020-07" db="EMBL/GenBank/DDBJ databases">
        <authorList>
            <person name="Lin J."/>
        </authorList>
    </citation>
    <scope>NUCLEOTIDE SEQUENCE</scope>
</reference>
<sequence>MPTPMPMHTERHGSARRLVREERVVFFWLGEACRHVGRVLGQVRVALARNGRQTDSVETRGHEVAREFAKCKFSACCTGTTIKAYRYILLYRYNIRGVPVHSACLRADCSRVAICTGTNARVPIYPG</sequence>
<proteinExistence type="predicted"/>
<accession>A0A6V7P9A9</accession>
<protein>
    <submittedName>
        <fullName evidence="1">Uncharacterized protein</fullName>
    </submittedName>
</protein>
<gene>
    <name evidence="1" type="ORF">CB5_LOCUS10449</name>
</gene>
<dbReference type="AlphaFoldDB" id="A0A6V7P9A9"/>
<evidence type="ECO:0000313" key="1">
    <source>
        <dbReference type="EMBL" id="CAD1827238.1"/>
    </source>
</evidence>